<accession>A0A8J7SA35</accession>
<dbReference type="InterPro" id="IPR037185">
    <property type="entry name" value="EmrE-like"/>
</dbReference>
<dbReference type="Pfam" id="PF00892">
    <property type="entry name" value="EamA"/>
    <property type="match status" value="2"/>
</dbReference>
<comment type="subcellular location">
    <subcellularLocation>
        <location evidence="1">Membrane</location>
        <topology evidence="1">Multi-pass membrane protein</topology>
    </subcellularLocation>
</comment>
<evidence type="ECO:0000256" key="6">
    <source>
        <dbReference type="SAM" id="Phobius"/>
    </source>
</evidence>
<gene>
    <name evidence="8" type="ORF">KAJ83_14525</name>
</gene>
<evidence type="ECO:0000259" key="7">
    <source>
        <dbReference type="Pfam" id="PF00892"/>
    </source>
</evidence>
<feature type="domain" description="EamA" evidence="7">
    <location>
        <begin position="9"/>
        <end position="139"/>
    </location>
</feature>
<feature type="domain" description="EamA" evidence="7">
    <location>
        <begin position="153"/>
        <end position="287"/>
    </location>
</feature>
<reference evidence="8" key="1">
    <citation type="submission" date="2021-04" db="EMBL/GenBank/DDBJ databases">
        <authorList>
            <person name="Zhang D.-C."/>
        </authorList>
    </citation>
    <scope>NUCLEOTIDE SEQUENCE</scope>
    <source>
        <strain evidence="8">CGMCC 1.15697</strain>
    </source>
</reference>
<proteinExistence type="inferred from homology"/>
<sequence>MRFNWQVLALGVTFCVLWSSAFTVGKFAVQAAPPLWFLVIRYSLGFLLMWLVLVAMRRRLPDNRADMWTGIWLGIFNNALYLGACYIAFRTVSSGMVAMIASLMPLVTVGLAWPVLGEKPTVRKLAGLALGLGGAWFILGHRLNAESAVDDPLGIAIAAVGMICLACGTVLYKRRGADADPLAMNAVQSGAAGVVLLPVALILEDPDITFGWTFIWTQAYTVIVMTFATLLIWFALIRKAGAGAASAFHFLNPGIALLIAFIALGEPVTRSDLLGLIPVAAGILMVNWPARREGTS</sequence>
<name>A0A8J7SA35_9PROT</name>
<feature type="transmembrane region" description="Helical" evidence="6">
    <location>
        <begin position="68"/>
        <end position="89"/>
    </location>
</feature>
<dbReference type="Proteomes" id="UP000672602">
    <property type="component" value="Unassembled WGS sequence"/>
</dbReference>
<feature type="transmembrane region" description="Helical" evidence="6">
    <location>
        <begin position="95"/>
        <end position="113"/>
    </location>
</feature>
<evidence type="ECO:0000256" key="1">
    <source>
        <dbReference type="ARBA" id="ARBA00004141"/>
    </source>
</evidence>
<feature type="transmembrane region" description="Helical" evidence="6">
    <location>
        <begin position="35"/>
        <end position="56"/>
    </location>
</feature>
<dbReference type="AlphaFoldDB" id="A0A8J7SA35"/>
<keyword evidence="9" id="KW-1185">Reference proteome</keyword>
<dbReference type="InterPro" id="IPR000620">
    <property type="entry name" value="EamA_dom"/>
</dbReference>
<evidence type="ECO:0000313" key="9">
    <source>
        <dbReference type="Proteomes" id="UP000672602"/>
    </source>
</evidence>
<evidence type="ECO:0000313" key="8">
    <source>
        <dbReference type="EMBL" id="MBP5858232.1"/>
    </source>
</evidence>
<dbReference type="PANTHER" id="PTHR32322">
    <property type="entry name" value="INNER MEMBRANE TRANSPORTER"/>
    <property type="match status" value="1"/>
</dbReference>
<dbReference type="InterPro" id="IPR050638">
    <property type="entry name" value="AA-Vitamin_Transporters"/>
</dbReference>
<feature type="transmembrane region" description="Helical" evidence="6">
    <location>
        <begin position="125"/>
        <end position="141"/>
    </location>
</feature>
<dbReference type="PANTHER" id="PTHR32322:SF2">
    <property type="entry name" value="EAMA DOMAIN-CONTAINING PROTEIN"/>
    <property type="match status" value="1"/>
</dbReference>
<feature type="transmembrane region" description="Helical" evidence="6">
    <location>
        <begin position="215"/>
        <end position="236"/>
    </location>
</feature>
<evidence type="ECO:0000256" key="5">
    <source>
        <dbReference type="ARBA" id="ARBA00023136"/>
    </source>
</evidence>
<dbReference type="RefSeq" id="WP_210682793.1">
    <property type="nucleotide sequence ID" value="NZ_JAGMWN010000006.1"/>
</dbReference>
<organism evidence="8 9">
    <name type="scientific">Marivibrio halodurans</name>
    <dbReference type="NCBI Taxonomy" id="2039722"/>
    <lineage>
        <taxon>Bacteria</taxon>
        <taxon>Pseudomonadati</taxon>
        <taxon>Pseudomonadota</taxon>
        <taxon>Alphaproteobacteria</taxon>
        <taxon>Rhodospirillales</taxon>
        <taxon>Rhodospirillaceae</taxon>
        <taxon>Marivibrio</taxon>
    </lineage>
</organism>
<keyword evidence="3 6" id="KW-0812">Transmembrane</keyword>
<comment type="caution">
    <text evidence="8">The sequence shown here is derived from an EMBL/GenBank/DDBJ whole genome shotgun (WGS) entry which is preliminary data.</text>
</comment>
<dbReference type="SUPFAM" id="SSF103481">
    <property type="entry name" value="Multidrug resistance efflux transporter EmrE"/>
    <property type="match status" value="2"/>
</dbReference>
<comment type="similarity">
    <text evidence="2">Belongs to the EamA transporter family.</text>
</comment>
<keyword evidence="5 6" id="KW-0472">Membrane</keyword>
<feature type="transmembrane region" description="Helical" evidence="6">
    <location>
        <begin position="153"/>
        <end position="172"/>
    </location>
</feature>
<feature type="transmembrane region" description="Helical" evidence="6">
    <location>
        <begin position="184"/>
        <end position="203"/>
    </location>
</feature>
<dbReference type="EMBL" id="JAGMWN010000006">
    <property type="protein sequence ID" value="MBP5858232.1"/>
    <property type="molecule type" value="Genomic_DNA"/>
</dbReference>
<evidence type="ECO:0000256" key="2">
    <source>
        <dbReference type="ARBA" id="ARBA00007362"/>
    </source>
</evidence>
<dbReference type="GO" id="GO:0016020">
    <property type="term" value="C:membrane"/>
    <property type="evidence" value="ECO:0007669"/>
    <property type="project" value="UniProtKB-SubCell"/>
</dbReference>
<evidence type="ECO:0000256" key="4">
    <source>
        <dbReference type="ARBA" id="ARBA00022989"/>
    </source>
</evidence>
<protein>
    <submittedName>
        <fullName evidence="8">EamA family transporter</fullName>
    </submittedName>
</protein>
<keyword evidence="4 6" id="KW-1133">Transmembrane helix</keyword>
<evidence type="ECO:0000256" key="3">
    <source>
        <dbReference type="ARBA" id="ARBA00022692"/>
    </source>
</evidence>
<feature type="transmembrane region" description="Helical" evidence="6">
    <location>
        <begin position="248"/>
        <end position="265"/>
    </location>
</feature>
<feature type="transmembrane region" description="Helical" evidence="6">
    <location>
        <begin position="271"/>
        <end position="290"/>
    </location>
</feature>